<dbReference type="Proteomes" id="UP001145742">
    <property type="component" value="Unassembled WGS sequence"/>
</dbReference>
<name>A0ABQ9DAR2_9PASS</name>
<evidence type="ECO:0000256" key="1">
    <source>
        <dbReference type="SAM" id="Coils"/>
    </source>
</evidence>
<accession>A0ABQ9DAR2</accession>
<protein>
    <submittedName>
        <fullName evidence="2">Paramyosin-like protein</fullName>
    </submittedName>
</protein>
<keyword evidence="3" id="KW-1185">Reference proteome</keyword>
<evidence type="ECO:0000313" key="2">
    <source>
        <dbReference type="EMBL" id="KAJ7415506.1"/>
    </source>
</evidence>
<dbReference type="EMBL" id="WHWB01033939">
    <property type="protein sequence ID" value="KAJ7415506.1"/>
    <property type="molecule type" value="Genomic_DNA"/>
</dbReference>
<evidence type="ECO:0000313" key="3">
    <source>
        <dbReference type="Proteomes" id="UP001145742"/>
    </source>
</evidence>
<sequence>MEISRRHPLPPARRPWKALVAATLGVAIVILAVTVPTLLCHSAEGSAGARNASEGLARLEKALAVTNRSLAEARGQWDGCRKELGVLEGKAFELELALANMTRLEEENRELRAELSQQREQLEEEQTLRLEANVTALGDELVALRRERAELAGDKVALQEEVARGAGLARGLRRRLEEALEQQRALRERGERCEGRQRELQDTL</sequence>
<organism evidence="2 3">
    <name type="scientific">Willisornis vidua</name>
    <name type="common">Xingu scale-backed antbird</name>
    <dbReference type="NCBI Taxonomy" id="1566151"/>
    <lineage>
        <taxon>Eukaryota</taxon>
        <taxon>Metazoa</taxon>
        <taxon>Chordata</taxon>
        <taxon>Craniata</taxon>
        <taxon>Vertebrata</taxon>
        <taxon>Euteleostomi</taxon>
        <taxon>Archelosauria</taxon>
        <taxon>Archosauria</taxon>
        <taxon>Dinosauria</taxon>
        <taxon>Saurischia</taxon>
        <taxon>Theropoda</taxon>
        <taxon>Coelurosauria</taxon>
        <taxon>Aves</taxon>
        <taxon>Neognathae</taxon>
        <taxon>Neoaves</taxon>
        <taxon>Telluraves</taxon>
        <taxon>Australaves</taxon>
        <taxon>Passeriformes</taxon>
        <taxon>Thamnophilidae</taxon>
        <taxon>Willisornis</taxon>
    </lineage>
</organism>
<reference evidence="2" key="1">
    <citation type="submission" date="2019-10" db="EMBL/GenBank/DDBJ databases">
        <authorList>
            <person name="Soares A.E.R."/>
            <person name="Aleixo A."/>
            <person name="Schneider P."/>
            <person name="Miyaki C.Y."/>
            <person name="Schneider M.P."/>
            <person name="Mello C."/>
            <person name="Vasconcelos A.T.R."/>
        </authorList>
    </citation>
    <scope>NUCLEOTIDE SEQUENCE</scope>
    <source>
        <tissue evidence="2">Muscle</tissue>
    </source>
</reference>
<feature type="coiled-coil region" evidence="1">
    <location>
        <begin position="56"/>
        <end position="196"/>
    </location>
</feature>
<gene>
    <name evidence="2" type="ORF">WISP_78034</name>
</gene>
<comment type="caution">
    <text evidence="2">The sequence shown here is derived from an EMBL/GenBank/DDBJ whole genome shotgun (WGS) entry which is preliminary data.</text>
</comment>
<keyword evidence="1" id="KW-0175">Coiled coil</keyword>
<proteinExistence type="predicted"/>